<evidence type="ECO:0000259" key="2">
    <source>
        <dbReference type="Pfam" id="PF12146"/>
    </source>
</evidence>
<proteinExistence type="predicted"/>
<dbReference type="OrthoDB" id="9788260at2"/>
<dbReference type="AlphaFoldDB" id="A0A1G8JPG6"/>
<dbReference type="Pfam" id="PF12146">
    <property type="entry name" value="Hydrolase_4"/>
    <property type="match status" value="1"/>
</dbReference>
<feature type="chain" id="PRO_5011489661" evidence="1">
    <location>
        <begin position="21"/>
        <end position="322"/>
    </location>
</feature>
<sequence>MLRTLLILFMGLTMTQLALASPQLWQQAHQGHFIGVDGMRLNYATLTQANARGAVVIASGRSEGYLKYHGLAKALLEQELDVYIWDHRGQGLSERLTRNPDMGHVERFDDYVADMTTFIDTKVLPRKPKKLYLVGHSMGGAIGSLYLQHYPDTFDAAVFSAPMYGIQLPGPRWALEPVLAMMARWNRLFGEPGYIPGGTDYEPKPFERNLLTQDADAYQDFLDLYQQIPELQLGDPTNHWMLESFNAMDRIRSQAQRITTPTLVMQAGNDAIVDNQVMESVVNASTNTSLLRLPNARHELLIETPTIRRRVLSALTDWLQRF</sequence>
<protein>
    <submittedName>
        <fullName evidence="3">Lysophospholipase</fullName>
    </submittedName>
</protein>
<dbReference type="Gene3D" id="3.40.50.1820">
    <property type="entry name" value="alpha/beta hydrolase"/>
    <property type="match status" value="1"/>
</dbReference>
<evidence type="ECO:0000313" key="3">
    <source>
        <dbReference type="EMBL" id="SDI33075.1"/>
    </source>
</evidence>
<keyword evidence="1" id="KW-0732">Signal</keyword>
<name>A0A1G8JPG6_9GAMM</name>
<reference evidence="4" key="1">
    <citation type="submission" date="2016-10" db="EMBL/GenBank/DDBJ databases">
        <authorList>
            <person name="Varghese N."/>
            <person name="Submissions S."/>
        </authorList>
    </citation>
    <scope>NUCLEOTIDE SEQUENCE [LARGE SCALE GENOMIC DNA]</scope>
    <source>
        <strain evidence="4">DSM 23317</strain>
    </source>
</reference>
<dbReference type="SUPFAM" id="SSF53474">
    <property type="entry name" value="alpha/beta-Hydrolases"/>
    <property type="match status" value="1"/>
</dbReference>
<dbReference type="Proteomes" id="UP000199527">
    <property type="component" value="Unassembled WGS sequence"/>
</dbReference>
<dbReference type="EMBL" id="FNEM01000001">
    <property type="protein sequence ID" value="SDI33075.1"/>
    <property type="molecule type" value="Genomic_DNA"/>
</dbReference>
<dbReference type="PANTHER" id="PTHR11614">
    <property type="entry name" value="PHOSPHOLIPASE-RELATED"/>
    <property type="match status" value="1"/>
</dbReference>
<keyword evidence="4" id="KW-1185">Reference proteome</keyword>
<organism evidence="3 4">
    <name type="scientific">Ferrimonas sediminum</name>
    <dbReference type="NCBI Taxonomy" id="718193"/>
    <lineage>
        <taxon>Bacteria</taxon>
        <taxon>Pseudomonadati</taxon>
        <taxon>Pseudomonadota</taxon>
        <taxon>Gammaproteobacteria</taxon>
        <taxon>Alteromonadales</taxon>
        <taxon>Ferrimonadaceae</taxon>
        <taxon>Ferrimonas</taxon>
    </lineage>
</organism>
<evidence type="ECO:0000313" key="4">
    <source>
        <dbReference type="Proteomes" id="UP000199527"/>
    </source>
</evidence>
<evidence type="ECO:0000256" key="1">
    <source>
        <dbReference type="SAM" id="SignalP"/>
    </source>
</evidence>
<gene>
    <name evidence="3" type="ORF">SAMN04488540_101115</name>
</gene>
<feature type="domain" description="Serine aminopeptidase S33" evidence="2">
    <location>
        <begin position="50"/>
        <end position="304"/>
    </location>
</feature>
<accession>A0A1G8JPG6</accession>
<dbReference type="InterPro" id="IPR029058">
    <property type="entry name" value="AB_hydrolase_fold"/>
</dbReference>
<feature type="signal peptide" evidence="1">
    <location>
        <begin position="1"/>
        <end position="20"/>
    </location>
</feature>
<dbReference type="InterPro" id="IPR022742">
    <property type="entry name" value="Hydrolase_4"/>
</dbReference>
<dbReference type="InterPro" id="IPR051044">
    <property type="entry name" value="MAG_DAG_Lipase"/>
</dbReference>